<dbReference type="RefSeq" id="WP_091281488.1">
    <property type="nucleotide sequence ID" value="NZ_FAOZ01000019.1"/>
</dbReference>
<dbReference type="Pfam" id="PF26563">
    <property type="entry name" value="Rv3660c_N"/>
    <property type="match status" value="1"/>
</dbReference>
<organism evidence="3 4">
    <name type="scientific">Parafrankia irregularis</name>
    <dbReference type="NCBI Taxonomy" id="795642"/>
    <lineage>
        <taxon>Bacteria</taxon>
        <taxon>Bacillati</taxon>
        <taxon>Actinomycetota</taxon>
        <taxon>Actinomycetes</taxon>
        <taxon>Frankiales</taxon>
        <taxon>Frankiaceae</taxon>
        <taxon>Parafrankia</taxon>
    </lineage>
</organism>
<reference evidence="4" key="1">
    <citation type="submission" date="2015-11" db="EMBL/GenBank/DDBJ databases">
        <authorList>
            <person name="Varghese N."/>
        </authorList>
    </citation>
    <scope>NUCLEOTIDE SEQUENCE [LARGE SCALE GENOMIC DNA]</scope>
    <source>
        <strain evidence="4">DSM 45899</strain>
    </source>
</reference>
<accession>A0A0S4QS96</accession>
<sequence>MTPAKPITPADDTPRGRPLVVTDSHELLDDLLRLAAAAGTTVTVAPTARAASRYWANAPLVVVGADRAAACVAANLPPRSDIVLVGTDVDDRRTWSLALLINAEHVIFLPAAETWLVNVLSRAADTAGRRSLTLGVLGGHGGAGSTTLAVTLARAGLRRQVRSALLEIDPFGGLTVGADTHWGSGLGSEASHGDGPSAGIPRFHPAGAGSAVRHAAGGDLSAAQARPPQARGPHPWARPGTRRRPLTPAGTVIGDAARAEPPHPRPADDEDDDDFLEHFLAGPPMWGGDLPVLSWDRDEIPVLSPPAISAMFATARGGADLIVADLPRSADAGADVGLFLCETVLLVVTAEPATAAAAAQVARYVARTCSDVRLVVRLPPAGMLPPPGAQPSGPARGGSPGSGSPAERNEPDESLHPAVARIVATVGLPLAGVIHHEPAANPVVMAGHDHQETPGSEGKGNRPATAGTSGAPRSESTVRITKRPPVEAEAAAEGSTTAAEGSIAGASLIRFSDRFLAEVGLTGGAHL</sequence>
<keyword evidence="3" id="KW-0347">Helicase</keyword>
<feature type="region of interest" description="Disordered" evidence="1">
    <location>
        <begin position="446"/>
        <end position="503"/>
    </location>
</feature>
<dbReference type="InterPro" id="IPR027417">
    <property type="entry name" value="P-loop_NTPase"/>
</dbReference>
<keyword evidence="3" id="KW-0378">Hydrolase</keyword>
<dbReference type="EMBL" id="FAOZ01000019">
    <property type="protein sequence ID" value="CUU58413.1"/>
    <property type="molecule type" value="Genomic_DNA"/>
</dbReference>
<protein>
    <submittedName>
        <fullName evidence="3">Helicase/secretion neighborhood CpaE-like protein</fullName>
    </submittedName>
</protein>
<dbReference type="Gene3D" id="3.40.50.300">
    <property type="entry name" value="P-loop containing nucleotide triphosphate hydrolases"/>
    <property type="match status" value="1"/>
</dbReference>
<feature type="region of interest" description="Disordered" evidence="1">
    <location>
        <begin position="185"/>
        <end position="277"/>
    </location>
</feature>
<dbReference type="NCBIfam" id="TIGR03815">
    <property type="entry name" value="CpaE_hom_Actino"/>
    <property type="match status" value="1"/>
</dbReference>
<feature type="compositionally biased region" description="Basic and acidic residues" evidence="1">
    <location>
        <begin position="257"/>
        <end position="267"/>
    </location>
</feature>
<dbReference type="GO" id="GO:0004386">
    <property type="term" value="F:helicase activity"/>
    <property type="evidence" value="ECO:0007669"/>
    <property type="project" value="UniProtKB-KW"/>
</dbReference>
<dbReference type="InterPro" id="IPR059050">
    <property type="entry name" value="Rv3660c_N"/>
</dbReference>
<feature type="region of interest" description="Disordered" evidence="1">
    <location>
        <begin position="381"/>
        <end position="413"/>
    </location>
</feature>
<dbReference type="SUPFAM" id="SSF52540">
    <property type="entry name" value="P-loop containing nucleoside triphosphate hydrolases"/>
    <property type="match status" value="1"/>
</dbReference>
<proteinExistence type="predicted"/>
<dbReference type="AlphaFoldDB" id="A0A0S4QS96"/>
<evidence type="ECO:0000256" key="1">
    <source>
        <dbReference type="SAM" id="MobiDB-lite"/>
    </source>
</evidence>
<dbReference type="Proteomes" id="UP000198802">
    <property type="component" value="Unassembled WGS sequence"/>
</dbReference>
<dbReference type="InterPro" id="IPR022521">
    <property type="entry name" value="Rv3660c"/>
</dbReference>
<evidence type="ECO:0000313" key="3">
    <source>
        <dbReference type="EMBL" id="CUU58413.1"/>
    </source>
</evidence>
<feature type="domain" description="Rv3660c-like CheY-like N-terminal" evidence="2">
    <location>
        <begin position="21"/>
        <end position="128"/>
    </location>
</feature>
<feature type="compositionally biased region" description="Low complexity" evidence="1">
    <location>
        <begin position="487"/>
        <end position="502"/>
    </location>
</feature>
<gene>
    <name evidence="3" type="ORF">Ga0074812_11946</name>
</gene>
<evidence type="ECO:0000313" key="4">
    <source>
        <dbReference type="Proteomes" id="UP000198802"/>
    </source>
</evidence>
<feature type="compositionally biased region" description="Low complexity" evidence="1">
    <location>
        <begin position="222"/>
        <end position="231"/>
    </location>
</feature>
<keyword evidence="3" id="KW-0547">Nucleotide-binding</keyword>
<keyword evidence="4" id="KW-1185">Reference proteome</keyword>
<keyword evidence="3" id="KW-0067">ATP-binding</keyword>
<evidence type="ECO:0000259" key="2">
    <source>
        <dbReference type="Pfam" id="PF26563"/>
    </source>
</evidence>
<name>A0A0S4QS96_9ACTN</name>